<keyword evidence="3" id="KW-1185">Reference proteome</keyword>
<evidence type="ECO:0008006" key="4">
    <source>
        <dbReference type="Google" id="ProtNLM"/>
    </source>
</evidence>
<dbReference type="Proteomes" id="UP000887229">
    <property type="component" value="Unassembled WGS sequence"/>
</dbReference>
<evidence type="ECO:0000313" key="3">
    <source>
        <dbReference type="Proteomes" id="UP000887229"/>
    </source>
</evidence>
<feature type="chain" id="PRO_5040423971" description="Secreted protein" evidence="1">
    <location>
        <begin position="41"/>
        <end position="127"/>
    </location>
</feature>
<reference evidence="2" key="1">
    <citation type="journal article" date="2021" name="IMA Fungus">
        <title>Genomic characterization of three marine fungi, including Emericellopsis atlantica sp. nov. with signatures of a generalist lifestyle and marine biomass degradation.</title>
        <authorList>
            <person name="Hagestad O.C."/>
            <person name="Hou L."/>
            <person name="Andersen J.H."/>
            <person name="Hansen E.H."/>
            <person name="Altermark B."/>
            <person name="Li C."/>
            <person name="Kuhnert E."/>
            <person name="Cox R.J."/>
            <person name="Crous P.W."/>
            <person name="Spatafora J.W."/>
            <person name="Lail K."/>
            <person name="Amirebrahimi M."/>
            <person name="Lipzen A."/>
            <person name="Pangilinan J."/>
            <person name="Andreopoulos W."/>
            <person name="Hayes R.D."/>
            <person name="Ng V."/>
            <person name="Grigoriev I.V."/>
            <person name="Jackson S.A."/>
            <person name="Sutton T.D.S."/>
            <person name="Dobson A.D.W."/>
            <person name="Rama T."/>
        </authorList>
    </citation>
    <scope>NUCLEOTIDE SEQUENCE</scope>
    <source>
        <strain evidence="2">TS7</strain>
    </source>
</reference>
<organism evidence="2 3">
    <name type="scientific">Emericellopsis atlantica</name>
    <dbReference type="NCBI Taxonomy" id="2614577"/>
    <lineage>
        <taxon>Eukaryota</taxon>
        <taxon>Fungi</taxon>
        <taxon>Dikarya</taxon>
        <taxon>Ascomycota</taxon>
        <taxon>Pezizomycotina</taxon>
        <taxon>Sordariomycetes</taxon>
        <taxon>Hypocreomycetidae</taxon>
        <taxon>Hypocreales</taxon>
        <taxon>Bionectriaceae</taxon>
        <taxon>Emericellopsis</taxon>
    </lineage>
</organism>
<sequence>MGLVPPRPLLLGLSLPHALLVPLALRHLLTLGLGLAGALARVRDHVAVGVGHGGLVEGRAHILTLGGGDDVGPDLAVCVCGIDNVPLGVCIGGWVAASSECEANEGKDGKEGQLHSEGWRLSIQWNR</sequence>
<evidence type="ECO:0000256" key="1">
    <source>
        <dbReference type="SAM" id="SignalP"/>
    </source>
</evidence>
<keyword evidence="1" id="KW-0732">Signal</keyword>
<dbReference type="AlphaFoldDB" id="A0A9P7ZGF7"/>
<dbReference type="EMBL" id="MU251270">
    <property type="protein sequence ID" value="KAG9251207.1"/>
    <property type="molecule type" value="Genomic_DNA"/>
</dbReference>
<comment type="caution">
    <text evidence="2">The sequence shown here is derived from an EMBL/GenBank/DDBJ whole genome shotgun (WGS) entry which is preliminary data.</text>
</comment>
<name>A0A9P7ZGF7_9HYPO</name>
<accession>A0A9P7ZGF7</accession>
<evidence type="ECO:0000313" key="2">
    <source>
        <dbReference type="EMBL" id="KAG9251207.1"/>
    </source>
</evidence>
<gene>
    <name evidence="2" type="ORF">F5Z01DRAFT_664270</name>
</gene>
<dbReference type="RefSeq" id="XP_046115131.1">
    <property type="nucleotide sequence ID" value="XM_046264085.1"/>
</dbReference>
<protein>
    <recommendedName>
        <fullName evidence="4">Secreted protein</fullName>
    </recommendedName>
</protein>
<dbReference type="GeneID" id="70294988"/>
<feature type="signal peptide" evidence="1">
    <location>
        <begin position="1"/>
        <end position="40"/>
    </location>
</feature>
<proteinExistence type="predicted"/>